<keyword evidence="4" id="KW-1185">Reference proteome</keyword>
<protein>
    <submittedName>
        <fullName evidence="1">Uncharacterized protein</fullName>
    </submittedName>
</protein>
<evidence type="ECO:0000313" key="1">
    <source>
        <dbReference type="EMBL" id="CAF1073044.1"/>
    </source>
</evidence>
<name>A0A814M155_9BILA</name>
<evidence type="ECO:0000313" key="3">
    <source>
        <dbReference type="Proteomes" id="UP000663854"/>
    </source>
</evidence>
<comment type="caution">
    <text evidence="1">The sequence shown here is derived from an EMBL/GenBank/DDBJ whole genome shotgun (WGS) entry which is preliminary data.</text>
</comment>
<evidence type="ECO:0000313" key="2">
    <source>
        <dbReference type="EMBL" id="CAF1275091.1"/>
    </source>
</evidence>
<dbReference type="Proteomes" id="UP000663870">
    <property type="component" value="Unassembled WGS sequence"/>
</dbReference>
<dbReference type="EMBL" id="CAJNOH010000553">
    <property type="protein sequence ID" value="CAF1073044.1"/>
    <property type="molecule type" value="Genomic_DNA"/>
</dbReference>
<sequence length="411" mass="48989">MSSHEIIIIWLDSNIGVPGEYIHLKQAFSTNIDPMYAYPRNLNNRDPFIFDLNENDSICKYQFQNRCKLQFFTDEEQCFTYVNKCFNANKQIFLILPDSIRKDFFLRIYEQHSKEFEKTKNEISIRFYLFTFSDVIQEWLYDYEDYFRVYYHEADLLYALIRDIAIYYMMIGEKLLNENLLNDTHRALIYLHWANTLIHRGNSISSYKEIQLQNYLINMINKCENIIHSIENVDYLQCDLINKLIQNIIIYDSTESFDQGLKLKTIFNQINDKNSLLFNNLEDFFLNFQSTNYNNQRHCVIIIISNIDKQTNTFEALSSIQSIEHIYVLHLNGNKLIEQNNYRTLLKKFPTIRNISTNIKTLLLGWIVEHSTECEQIGDYFKENEDSNLADLYYAKSIKLNACLSIFTNKN</sequence>
<proteinExistence type="predicted"/>
<dbReference type="EMBL" id="CAJNOL010001048">
    <property type="protein sequence ID" value="CAF1275091.1"/>
    <property type="molecule type" value="Genomic_DNA"/>
</dbReference>
<evidence type="ECO:0000313" key="4">
    <source>
        <dbReference type="Proteomes" id="UP000663870"/>
    </source>
</evidence>
<dbReference type="AlphaFoldDB" id="A0A814M155"/>
<gene>
    <name evidence="2" type="ORF">JXQ802_LOCUS28194</name>
    <name evidence="1" type="ORF">PYM288_LOCUS18268</name>
</gene>
<organism evidence="1 3">
    <name type="scientific">Rotaria sordida</name>
    <dbReference type="NCBI Taxonomy" id="392033"/>
    <lineage>
        <taxon>Eukaryota</taxon>
        <taxon>Metazoa</taxon>
        <taxon>Spiralia</taxon>
        <taxon>Gnathifera</taxon>
        <taxon>Rotifera</taxon>
        <taxon>Eurotatoria</taxon>
        <taxon>Bdelloidea</taxon>
        <taxon>Philodinida</taxon>
        <taxon>Philodinidae</taxon>
        <taxon>Rotaria</taxon>
    </lineage>
</organism>
<accession>A0A814M155</accession>
<reference evidence="1" key="1">
    <citation type="submission" date="2021-02" db="EMBL/GenBank/DDBJ databases">
        <authorList>
            <person name="Nowell W R."/>
        </authorList>
    </citation>
    <scope>NUCLEOTIDE SEQUENCE</scope>
</reference>
<dbReference type="Proteomes" id="UP000663854">
    <property type="component" value="Unassembled WGS sequence"/>
</dbReference>